<evidence type="ECO:0000256" key="8">
    <source>
        <dbReference type="SAM" id="Phobius"/>
    </source>
</evidence>
<dbReference type="FunFam" id="1.20.1640.10:FF:000013">
    <property type="entry name" value="PaTched Related family"/>
    <property type="match status" value="1"/>
</dbReference>
<organism evidence="10 11">
    <name type="scientific">Bursaphelenchus okinawaensis</name>
    <dbReference type="NCBI Taxonomy" id="465554"/>
    <lineage>
        <taxon>Eukaryota</taxon>
        <taxon>Metazoa</taxon>
        <taxon>Ecdysozoa</taxon>
        <taxon>Nematoda</taxon>
        <taxon>Chromadorea</taxon>
        <taxon>Rhabditida</taxon>
        <taxon>Tylenchina</taxon>
        <taxon>Tylenchomorpha</taxon>
        <taxon>Aphelenchoidea</taxon>
        <taxon>Aphelenchoididae</taxon>
        <taxon>Bursaphelenchus</taxon>
    </lineage>
</organism>
<dbReference type="Pfam" id="PF02460">
    <property type="entry name" value="Patched"/>
    <property type="match status" value="1"/>
</dbReference>
<feature type="transmembrane region" description="Helical" evidence="8">
    <location>
        <begin position="688"/>
        <end position="707"/>
    </location>
</feature>
<feature type="transmembrane region" description="Helical" evidence="8">
    <location>
        <begin position="363"/>
        <end position="386"/>
    </location>
</feature>
<feature type="transmembrane region" description="Helical" evidence="8">
    <location>
        <begin position="784"/>
        <end position="810"/>
    </location>
</feature>
<keyword evidence="6 8" id="KW-0472">Membrane</keyword>
<sequence length="903" mass="102166">MSSKSWGLRSLALIIEAAAQKFFYKIGLFVADFPIWCLAISTIGALLLGVGVINFKEVNDVRDHFSADNSPSRYEFKVALEFFQELGSPFHVIVAMLATDGGSILRPNYIDRALEIEEYLQYKLRVEHEDRYYTYSDFCGAQCETSDAVSIFLNMYRDVQHRGKANVKLTFPTMDVFGHRVYLANNIFKVQLNNRSHLIEGAGLITINFHAIWGNDTIHEVMSKWEHAVLDYCLKTHNDSLIQLHTTSEGLMSEEVRRTGIKALPLMSVTFIVILAFTVLTSLKQDPVRSKPWEAFAGVICPILSLCASFGLLFWLGVEFLPIVTVVPFLILAIGVDDVFIFLHSWHRTDHELPLRERVAHMLADAGPSISITSLTNLLSFGIGIWTPTPAIRVFCLFTTVAVIFDYIYQIVFYSAIIMLGGIREEKKINAYCYCLVVPDEKRVAREASLEEKPHWRRYVEAFGAKFVDYWVDFSMSWSARIGLITVLITYWAISIYGVSQIEVGLSSEKLFLDDSPLLELVRLQTNVIFKEGGQMAVFINSPGDLREPDKIPKIMRILEHFERAEGSVGPSSTQMWLNTYLPFIGLQNHGSIDFNYKYLPEFFSLQEYHRWSHFVNLGADNDCLAEKPDCISKFFFSTGFHNAVTWKDRFVLLQNWRAIASEYQEFNLTVYEDFSMYADQLLTIPPVTIQTVGFALACMVVVLVLFTPNLSTVIPGVCSVLSINCGVFGLIYYWGIDLDPISMASTLMAIGFSVDFVAHITFHYYKGEIADKRERLRHALVSIAWPMVQAGSSTVLSLLVLATIHAYMVQVFVKVVTLVVLLGLIHGLIILPIIFAWIPFNKFGTSASVRKIVRRQSSISPTKLAIRPPEPEGLSPIAYLTSLKKKELEIEENKPRLDQGRG</sequence>
<feature type="transmembrane region" description="Helical" evidence="8">
    <location>
        <begin position="714"/>
        <end position="736"/>
    </location>
</feature>
<evidence type="ECO:0000256" key="1">
    <source>
        <dbReference type="ARBA" id="ARBA00004651"/>
    </source>
</evidence>
<evidence type="ECO:0000256" key="7">
    <source>
        <dbReference type="ARBA" id="ARBA00023180"/>
    </source>
</evidence>
<accession>A0A811K4M4</accession>
<comment type="caution">
    <text evidence="10">The sequence shown here is derived from an EMBL/GenBank/DDBJ whole genome shotgun (WGS) entry which is preliminary data.</text>
</comment>
<comment type="similarity">
    <text evidence="2">Belongs to the patched family.</text>
</comment>
<dbReference type="PANTHER" id="PTHR10796:SF112">
    <property type="entry name" value="PATCHED-RELATED PROTEIN 18"/>
    <property type="match status" value="1"/>
</dbReference>
<dbReference type="OrthoDB" id="6510177at2759"/>
<evidence type="ECO:0000256" key="2">
    <source>
        <dbReference type="ARBA" id="ARBA00005585"/>
    </source>
</evidence>
<evidence type="ECO:0000256" key="4">
    <source>
        <dbReference type="ARBA" id="ARBA00022692"/>
    </source>
</evidence>
<feature type="transmembrane region" description="Helical" evidence="8">
    <location>
        <begin position="295"/>
        <end position="317"/>
    </location>
</feature>
<evidence type="ECO:0000256" key="3">
    <source>
        <dbReference type="ARBA" id="ARBA00022475"/>
    </source>
</evidence>
<dbReference type="SUPFAM" id="SSF82866">
    <property type="entry name" value="Multidrug efflux transporter AcrB transmembrane domain"/>
    <property type="match status" value="2"/>
</dbReference>
<dbReference type="AlphaFoldDB" id="A0A811K4M4"/>
<feature type="transmembrane region" description="Helical" evidence="8">
    <location>
        <begin position="35"/>
        <end position="55"/>
    </location>
</feature>
<dbReference type="EMBL" id="CAJFDH010000002">
    <property type="protein sequence ID" value="CAD5210926.1"/>
    <property type="molecule type" value="Genomic_DNA"/>
</dbReference>
<evidence type="ECO:0000313" key="10">
    <source>
        <dbReference type="EMBL" id="CAD5210926.1"/>
    </source>
</evidence>
<evidence type="ECO:0000259" key="9">
    <source>
        <dbReference type="PROSITE" id="PS50156"/>
    </source>
</evidence>
<dbReference type="InterPro" id="IPR051697">
    <property type="entry name" value="Patched_domain-protein"/>
</dbReference>
<comment type="subcellular location">
    <subcellularLocation>
        <location evidence="1">Cell membrane</location>
        <topology evidence="1">Multi-pass membrane protein</topology>
    </subcellularLocation>
</comment>
<keyword evidence="3" id="KW-1003">Cell membrane</keyword>
<proteinExistence type="inferred from homology"/>
<name>A0A811K4M4_9BILA</name>
<feature type="transmembrane region" description="Helical" evidence="8">
    <location>
        <begin position="263"/>
        <end position="283"/>
    </location>
</feature>
<evidence type="ECO:0000256" key="5">
    <source>
        <dbReference type="ARBA" id="ARBA00022989"/>
    </source>
</evidence>
<dbReference type="InterPro" id="IPR003392">
    <property type="entry name" value="PTHD_SSD"/>
</dbReference>
<dbReference type="EMBL" id="CAJFCW020000002">
    <property type="protein sequence ID" value="CAG9092374.1"/>
    <property type="molecule type" value="Genomic_DNA"/>
</dbReference>
<feature type="transmembrane region" description="Helical" evidence="8">
    <location>
        <begin position="392"/>
        <end position="420"/>
    </location>
</feature>
<dbReference type="Proteomes" id="UP000614601">
    <property type="component" value="Unassembled WGS sequence"/>
</dbReference>
<keyword evidence="4 8" id="KW-0812">Transmembrane</keyword>
<feature type="domain" description="SSD" evidence="9">
    <location>
        <begin position="263"/>
        <end position="420"/>
    </location>
</feature>
<feature type="transmembrane region" description="Helical" evidence="8">
    <location>
        <begin position="323"/>
        <end position="343"/>
    </location>
</feature>
<feature type="transmembrane region" description="Helical" evidence="8">
    <location>
        <begin position="742"/>
        <end position="763"/>
    </location>
</feature>
<protein>
    <recommendedName>
        <fullName evidence="9">SSD domain-containing protein</fullName>
    </recommendedName>
</protein>
<evidence type="ECO:0000313" key="11">
    <source>
        <dbReference type="Proteomes" id="UP000614601"/>
    </source>
</evidence>
<reference evidence="10" key="1">
    <citation type="submission" date="2020-09" db="EMBL/GenBank/DDBJ databases">
        <authorList>
            <person name="Kikuchi T."/>
        </authorList>
    </citation>
    <scope>NUCLEOTIDE SEQUENCE</scope>
    <source>
        <strain evidence="10">SH1</strain>
    </source>
</reference>
<keyword evidence="7" id="KW-0325">Glycoprotein</keyword>
<evidence type="ECO:0000256" key="6">
    <source>
        <dbReference type="ARBA" id="ARBA00023136"/>
    </source>
</evidence>
<feature type="transmembrane region" description="Helical" evidence="8">
    <location>
        <begin position="816"/>
        <end position="841"/>
    </location>
</feature>
<dbReference type="InterPro" id="IPR000731">
    <property type="entry name" value="SSD"/>
</dbReference>
<dbReference type="GO" id="GO:0005886">
    <property type="term" value="C:plasma membrane"/>
    <property type="evidence" value="ECO:0007669"/>
    <property type="project" value="UniProtKB-SubCell"/>
</dbReference>
<dbReference type="Gene3D" id="1.20.1640.10">
    <property type="entry name" value="Multidrug efflux transporter AcrB transmembrane domain"/>
    <property type="match status" value="2"/>
</dbReference>
<gene>
    <name evidence="10" type="ORF">BOKJ2_LOCUS3438</name>
</gene>
<dbReference type="GO" id="GO:0006897">
    <property type="term" value="P:endocytosis"/>
    <property type="evidence" value="ECO:0007669"/>
    <property type="project" value="TreeGrafter"/>
</dbReference>
<dbReference type="PROSITE" id="PS50156">
    <property type="entry name" value="SSD"/>
    <property type="match status" value="1"/>
</dbReference>
<dbReference type="PANTHER" id="PTHR10796">
    <property type="entry name" value="PATCHED-RELATED"/>
    <property type="match status" value="1"/>
</dbReference>
<dbReference type="GO" id="GO:0030659">
    <property type="term" value="C:cytoplasmic vesicle membrane"/>
    <property type="evidence" value="ECO:0007669"/>
    <property type="project" value="TreeGrafter"/>
</dbReference>
<dbReference type="Proteomes" id="UP000783686">
    <property type="component" value="Unassembled WGS sequence"/>
</dbReference>
<dbReference type="GO" id="GO:0018996">
    <property type="term" value="P:molting cycle, collagen and cuticulin-based cuticle"/>
    <property type="evidence" value="ECO:0007669"/>
    <property type="project" value="TreeGrafter"/>
</dbReference>
<keyword evidence="5 8" id="KW-1133">Transmembrane helix</keyword>
<keyword evidence="11" id="KW-1185">Reference proteome</keyword>